<protein>
    <submittedName>
        <fullName evidence="1">Uncharacterized protein</fullName>
    </submittedName>
</protein>
<dbReference type="InParanoid" id="A0A5Q0BHC0"/>
<keyword evidence="2" id="KW-1185">Reference proteome</keyword>
<evidence type="ECO:0000313" key="1">
    <source>
        <dbReference type="EMBL" id="QFY43223.1"/>
    </source>
</evidence>
<gene>
    <name evidence="1" type="ORF">F6R98_11825</name>
</gene>
<dbReference type="AlphaFoldDB" id="A0A5Q0BHC0"/>
<dbReference type="Proteomes" id="UP000325755">
    <property type="component" value="Chromosome"/>
</dbReference>
<dbReference type="EMBL" id="CP044205">
    <property type="protein sequence ID" value="QFY43223.1"/>
    <property type="molecule type" value="Genomic_DNA"/>
</dbReference>
<accession>A0A5Q0BHC0</accession>
<sequence>MNGNNHLPFVPASSGSGIHRLNELDQFRPGNDLIHCVQKSLAPRDARFLLEKHVKESGLFYHAPGTVTV</sequence>
<dbReference type="KEGG" id="mmob:F6R98_11825"/>
<evidence type="ECO:0000313" key="2">
    <source>
        <dbReference type="Proteomes" id="UP000325755"/>
    </source>
</evidence>
<name>A0A5Q0BHC0_9GAMM</name>
<organism evidence="1 2">
    <name type="scientific">Candidatus Methylospira mobilis</name>
    <dbReference type="NCBI Taxonomy" id="1808979"/>
    <lineage>
        <taxon>Bacteria</taxon>
        <taxon>Pseudomonadati</taxon>
        <taxon>Pseudomonadota</taxon>
        <taxon>Gammaproteobacteria</taxon>
        <taxon>Methylococcales</taxon>
        <taxon>Methylococcaceae</taxon>
        <taxon>Candidatus Methylospira</taxon>
    </lineage>
</organism>
<proteinExistence type="predicted"/>
<reference evidence="1 2" key="1">
    <citation type="submission" date="2019-09" db="EMBL/GenBank/DDBJ databases">
        <title>Ecophysiology of the spiral-shaped methanotroph Methylospira mobilis as revealed by the complete genome sequence.</title>
        <authorList>
            <person name="Oshkin I.Y."/>
            <person name="Dedysh S.N."/>
            <person name="Miroshnikov K."/>
            <person name="Danilova O.V."/>
            <person name="Hakobyan A."/>
            <person name="Liesack W."/>
        </authorList>
    </citation>
    <scope>NUCLEOTIDE SEQUENCE [LARGE SCALE GENOMIC DNA]</scope>
    <source>
        <strain evidence="1 2">Shm1</strain>
    </source>
</reference>